<dbReference type="AlphaFoldDB" id="A0A9P3WUB8"/>
<accession>A0A9P3WUB8</accession>
<dbReference type="InterPro" id="IPR025877">
    <property type="entry name" value="MobA-like_NTP_Trfase"/>
</dbReference>
<dbReference type="SUPFAM" id="SSF53448">
    <property type="entry name" value="Nucleotide-diphospho-sugar transferases"/>
    <property type="match status" value="1"/>
</dbReference>
<dbReference type="InterPro" id="IPR050065">
    <property type="entry name" value="GlmU-like"/>
</dbReference>
<evidence type="ECO:0000313" key="4">
    <source>
        <dbReference type="EMBL" id="HBH2619702.1"/>
    </source>
</evidence>
<dbReference type="PANTHER" id="PTHR43584:SF8">
    <property type="entry name" value="N-ACETYLMURAMATE ALPHA-1-PHOSPHATE URIDYLYLTRANSFERASE"/>
    <property type="match status" value="1"/>
</dbReference>
<dbReference type="Proteomes" id="UP000879542">
    <property type="component" value="Unassembled WGS sequence"/>
</dbReference>
<keyword evidence="2" id="KW-0548">Nucleotidyltransferase</keyword>
<dbReference type="RefSeq" id="WP_003425251.1">
    <property type="nucleotide sequence ID" value="NZ_AP025558.1"/>
</dbReference>
<dbReference type="GO" id="GO:0016779">
    <property type="term" value="F:nucleotidyltransferase activity"/>
    <property type="evidence" value="ECO:0007669"/>
    <property type="project" value="UniProtKB-KW"/>
</dbReference>
<dbReference type="PANTHER" id="PTHR43584">
    <property type="entry name" value="NUCLEOTIDYL TRANSFERASE"/>
    <property type="match status" value="1"/>
</dbReference>
<dbReference type="Gene3D" id="3.90.550.10">
    <property type="entry name" value="Spore Coat Polysaccharide Biosynthesis Protein SpsA, Chain A"/>
    <property type="match status" value="1"/>
</dbReference>
<keyword evidence="1 4" id="KW-0808">Transferase</keyword>
<dbReference type="Pfam" id="PF12804">
    <property type="entry name" value="NTP_transf_3"/>
    <property type="match status" value="1"/>
</dbReference>
<name>A0A9P3WUB8_CLODI</name>
<reference evidence="4" key="2">
    <citation type="submission" date="2021-06" db="EMBL/GenBank/DDBJ databases">
        <authorList>
            <consortium name="NCBI Pathogen Detection Project"/>
        </authorList>
    </citation>
    <scope>NUCLEOTIDE SEQUENCE</scope>
    <source>
        <strain evidence="4">Clostridioides</strain>
    </source>
</reference>
<protein>
    <submittedName>
        <fullName evidence="4">NTP transferase domain-containing protein</fullName>
    </submittedName>
</protein>
<sequence length="214" mass="24524">MPTTKTIVINCAGRGSRLGLNSNKSLIDIDGKPLIIRQLECLDDYDDIRIVVGFQAEKLIEVVCSYRKDIMFVFNHDYLNTKTAASLSLGKKYSRDTVISLDGDILFFKEDFDNFVNTDGEIIGVCQPYTKDPVYVKTDFINDGEFATEFSRTNGDYEWTGLFKIYSKNLSSGTNHVYKMISPNLPLKIAHVELREIDTPEEYNEALKWYRNKK</sequence>
<proteinExistence type="predicted"/>
<evidence type="ECO:0000256" key="1">
    <source>
        <dbReference type="ARBA" id="ARBA00022679"/>
    </source>
</evidence>
<feature type="domain" description="MobA-like NTP transferase" evidence="3">
    <location>
        <begin position="8"/>
        <end position="111"/>
    </location>
</feature>
<gene>
    <name evidence="4" type="ORF">KRQ00_001453</name>
</gene>
<reference evidence="4" key="1">
    <citation type="journal article" date="2018" name="Genome Biol.">
        <title>SKESA: strategic k-mer extension for scrupulous assemblies.</title>
        <authorList>
            <person name="Souvorov A."/>
            <person name="Agarwala R."/>
            <person name="Lipman D.J."/>
        </authorList>
    </citation>
    <scope>NUCLEOTIDE SEQUENCE</scope>
    <source>
        <strain evidence="4">Clostridioides</strain>
    </source>
</reference>
<evidence type="ECO:0000313" key="5">
    <source>
        <dbReference type="Proteomes" id="UP000879542"/>
    </source>
</evidence>
<comment type="caution">
    <text evidence="4">The sequence shown here is derived from an EMBL/GenBank/DDBJ whole genome shotgun (WGS) entry which is preliminary data.</text>
</comment>
<dbReference type="InterPro" id="IPR029044">
    <property type="entry name" value="Nucleotide-diphossugar_trans"/>
</dbReference>
<dbReference type="EMBL" id="DAEQIJ010000005">
    <property type="protein sequence ID" value="HBH2619702.1"/>
    <property type="molecule type" value="Genomic_DNA"/>
</dbReference>
<organism evidence="4 5">
    <name type="scientific">Clostridioides difficile</name>
    <name type="common">Peptoclostridium difficile</name>
    <dbReference type="NCBI Taxonomy" id="1496"/>
    <lineage>
        <taxon>Bacteria</taxon>
        <taxon>Bacillati</taxon>
        <taxon>Bacillota</taxon>
        <taxon>Clostridia</taxon>
        <taxon>Peptostreptococcales</taxon>
        <taxon>Peptostreptococcaceae</taxon>
        <taxon>Clostridioides</taxon>
    </lineage>
</organism>
<evidence type="ECO:0000259" key="3">
    <source>
        <dbReference type="Pfam" id="PF12804"/>
    </source>
</evidence>
<evidence type="ECO:0000256" key="2">
    <source>
        <dbReference type="ARBA" id="ARBA00022695"/>
    </source>
</evidence>